<dbReference type="Proteomes" id="UP000492821">
    <property type="component" value="Unassembled WGS sequence"/>
</dbReference>
<dbReference type="Gene3D" id="3.30.710.10">
    <property type="entry name" value="Potassium Channel Kv1.1, Chain A"/>
    <property type="match status" value="1"/>
</dbReference>
<dbReference type="CDD" id="cd14733">
    <property type="entry name" value="BACK"/>
    <property type="match status" value="2"/>
</dbReference>
<feature type="domain" description="BTB" evidence="1">
    <location>
        <begin position="183"/>
        <end position="250"/>
    </location>
</feature>
<organism evidence="2 3">
    <name type="scientific">Panagrellus redivivus</name>
    <name type="common">Microworm</name>
    <dbReference type="NCBI Taxonomy" id="6233"/>
    <lineage>
        <taxon>Eukaryota</taxon>
        <taxon>Metazoa</taxon>
        <taxon>Ecdysozoa</taxon>
        <taxon>Nematoda</taxon>
        <taxon>Chromadorea</taxon>
        <taxon>Rhabditida</taxon>
        <taxon>Tylenchina</taxon>
        <taxon>Panagrolaimomorpha</taxon>
        <taxon>Panagrolaimoidea</taxon>
        <taxon>Panagrolaimidae</taxon>
        <taxon>Panagrellus</taxon>
    </lineage>
</organism>
<dbReference type="Pfam" id="PF00651">
    <property type="entry name" value="BTB"/>
    <property type="match status" value="1"/>
</dbReference>
<dbReference type="CDD" id="cd00121">
    <property type="entry name" value="MATH"/>
    <property type="match status" value="1"/>
</dbReference>
<keyword evidence="2" id="KW-1185">Reference proteome</keyword>
<dbReference type="CDD" id="cd18186">
    <property type="entry name" value="BTB_POZ_ZBTB_KLHL-like"/>
    <property type="match status" value="1"/>
</dbReference>
<dbReference type="Gene3D" id="2.60.210.10">
    <property type="entry name" value="Apoptosis, Tumor Necrosis Factor Receptor Associated Protein 2, Chain A"/>
    <property type="match status" value="1"/>
</dbReference>
<reference evidence="3" key="2">
    <citation type="submission" date="2020-10" db="UniProtKB">
        <authorList>
            <consortium name="WormBaseParasite"/>
        </authorList>
    </citation>
    <scope>IDENTIFICATION</scope>
</reference>
<dbReference type="InterPro" id="IPR002083">
    <property type="entry name" value="MATH/TRAF_dom"/>
</dbReference>
<dbReference type="PANTHER" id="PTHR24410">
    <property type="entry name" value="HL07962P-RELATED"/>
    <property type="match status" value="1"/>
</dbReference>
<dbReference type="SUPFAM" id="SSF49599">
    <property type="entry name" value="TRAF domain-like"/>
    <property type="match status" value="1"/>
</dbReference>
<evidence type="ECO:0000313" key="2">
    <source>
        <dbReference type="Proteomes" id="UP000492821"/>
    </source>
</evidence>
<dbReference type="InterPro" id="IPR000210">
    <property type="entry name" value="BTB/POZ_dom"/>
</dbReference>
<evidence type="ECO:0000313" key="3">
    <source>
        <dbReference type="WBParaSite" id="Pan_g5360.t1"/>
    </source>
</evidence>
<reference evidence="2" key="1">
    <citation type="journal article" date="2013" name="Genetics">
        <title>The draft genome and transcriptome of Panagrellus redivivus are shaped by the harsh demands of a free-living lifestyle.</title>
        <authorList>
            <person name="Srinivasan J."/>
            <person name="Dillman A.R."/>
            <person name="Macchietto M.G."/>
            <person name="Heikkinen L."/>
            <person name="Lakso M."/>
            <person name="Fracchia K.M."/>
            <person name="Antoshechkin I."/>
            <person name="Mortazavi A."/>
            <person name="Wong G."/>
            <person name="Sternberg P.W."/>
        </authorList>
    </citation>
    <scope>NUCLEOTIDE SEQUENCE [LARGE SCALE GENOMIC DNA]</scope>
    <source>
        <strain evidence="2">MT8872</strain>
    </source>
</reference>
<name>A0A7E4W0E3_PANRE</name>
<dbReference type="InterPro" id="IPR011333">
    <property type="entry name" value="SKP1/BTB/POZ_sf"/>
</dbReference>
<proteinExistence type="predicted"/>
<dbReference type="InterPro" id="IPR051481">
    <property type="entry name" value="BTB-POZ/Galectin-3-binding"/>
</dbReference>
<dbReference type="PANTHER" id="PTHR24410:SF23">
    <property type="entry name" value="BTB DOMAIN-CONTAINING PROTEIN-RELATED"/>
    <property type="match status" value="1"/>
</dbReference>
<sequence length="429" mass="48697">MNHPLKLKLKILVAQNPKVETPRTLKPMKSDRLKSISKPRLTFQDIDTFTLYETDLTECKPGKYINTRARDVPGSDGLKWWIKYYPAGHKKGYKNCLSLFLHVTKPVLANYNFQVDGSSIEKSFTHNFPGEKSLGKKFTTHDALRPLFVDGRLSITCRVEFEIFVPNAVMAPRVGQCYERVPADVDLVVGTERLKVHKSLLSFVSPVFHAMLTNGTVEAPSDEIEVTEFDYGTVKTAIDFCYGRALENTSVESVIGVLRFADKYRINIQDQLEKFVSFNLKPESLAAALQYADESSKESLFNGCRTFFKRNVSDVTATDSFASLSPTLICRLLKGAFKPRTDLNVPRKDQKNGITFGLDAWEQRVIEQLSLDTFCDTCKYAWDCSRDNLKKECGKFFNINKREIINLEEFVKLSPEITNGVLKTAFDLL</sequence>
<dbReference type="AlphaFoldDB" id="A0A7E4W0E3"/>
<dbReference type="PROSITE" id="PS50097">
    <property type="entry name" value="BTB"/>
    <property type="match status" value="1"/>
</dbReference>
<evidence type="ECO:0000259" key="1">
    <source>
        <dbReference type="PROSITE" id="PS50097"/>
    </source>
</evidence>
<dbReference type="SMART" id="SM00225">
    <property type="entry name" value="BTB"/>
    <property type="match status" value="1"/>
</dbReference>
<dbReference type="SUPFAM" id="SSF54695">
    <property type="entry name" value="POZ domain"/>
    <property type="match status" value="1"/>
</dbReference>
<dbReference type="InterPro" id="IPR008974">
    <property type="entry name" value="TRAF-like"/>
</dbReference>
<protein>
    <submittedName>
        <fullName evidence="3">BTB domain-containing protein</fullName>
    </submittedName>
</protein>
<dbReference type="WBParaSite" id="Pan_g5360.t1">
    <property type="protein sequence ID" value="Pan_g5360.t1"/>
    <property type="gene ID" value="Pan_g5360"/>
</dbReference>
<accession>A0A7E4W0E3</accession>